<reference evidence="1 2" key="1">
    <citation type="submission" date="2023-01" db="EMBL/GenBank/DDBJ databases">
        <title>Analysis of 21 Apiospora genomes using comparative genomics revels a genus with tremendous synthesis potential of carbohydrate active enzymes and secondary metabolites.</title>
        <authorList>
            <person name="Sorensen T."/>
        </authorList>
    </citation>
    <scope>NUCLEOTIDE SEQUENCE [LARGE SCALE GENOMIC DNA]</scope>
    <source>
        <strain evidence="1 2">CBS 83171</strain>
    </source>
</reference>
<accession>A0ABR1WI40</accession>
<gene>
    <name evidence="1" type="ORF">PG996_001967</name>
</gene>
<dbReference type="EMBL" id="JAQQWM010000001">
    <property type="protein sequence ID" value="KAK8083186.1"/>
    <property type="molecule type" value="Genomic_DNA"/>
</dbReference>
<name>A0ABR1WI40_9PEZI</name>
<keyword evidence="2" id="KW-1185">Reference proteome</keyword>
<evidence type="ECO:0000313" key="2">
    <source>
        <dbReference type="Proteomes" id="UP001446871"/>
    </source>
</evidence>
<evidence type="ECO:0000313" key="1">
    <source>
        <dbReference type="EMBL" id="KAK8083186.1"/>
    </source>
</evidence>
<organism evidence="1 2">
    <name type="scientific">Apiospora saccharicola</name>
    <dbReference type="NCBI Taxonomy" id="335842"/>
    <lineage>
        <taxon>Eukaryota</taxon>
        <taxon>Fungi</taxon>
        <taxon>Dikarya</taxon>
        <taxon>Ascomycota</taxon>
        <taxon>Pezizomycotina</taxon>
        <taxon>Sordariomycetes</taxon>
        <taxon>Xylariomycetidae</taxon>
        <taxon>Amphisphaeriales</taxon>
        <taxon>Apiosporaceae</taxon>
        <taxon>Apiospora</taxon>
    </lineage>
</organism>
<comment type="caution">
    <text evidence="1">The sequence shown here is derived from an EMBL/GenBank/DDBJ whole genome shotgun (WGS) entry which is preliminary data.</text>
</comment>
<proteinExistence type="predicted"/>
<protein>
    <submittedName>
        <fullName evidence="1">Uncharacterized protein</fullName>
    </submittedName>
</protein>
<sequence>MDHCEQLTRRFVNLEGSAHIPPFPRVIGNVPPSLPKAKSVRKPSPTMANSVAATTAAKNPGGGGATGPLTRSFRGFFHLTGG</sequence>
<dbReference type="Proteomes" id="UP001446871">
    <property type="component" value="Unassembled WGS sequence"/>
</dbReference>